<sequence length="205" mass="23145">MPNIADLVANPESFLKNNLIWIQYQAYQPNYRVGGVKSFSLSDDGMTCTRKGTGIVSQFSTKNVDVWSVRYDQGNRPGSWNAYWLPYDQDFKHLVVLEDEADVMFTPTMDGCSFGFSDHGGGTYSASHGNLQTSEGRIDETGLRQGMRMHATTLHKSQYMNVPGTDAVKVTLVGVRNGKKWRFFYQQYIDQMGAFTLLKVAQVKR</sequence>
<reference evidence="1 2" key="1">
    <citation type="submission" date="2017-04" db="EMBL/GenBank/DDBJ databases">
        <authorList>
            <person name="Afonso C.L."/>
            <person name="Miller P.J."/>
            <person name="Scott M.A."/>
            <person name="Spackman E."/>
            <person name="Goraichik I."/>
            <person name="Dimitrov K.M."/>
            <person name="Suarez D.L."/>
            <person name="Swayne D.E."/>
        </authorList>
    </citation>
    <scope>NUCLEOTIDE SEQUENCE [LARGE SCALE GENOMIC DNA]</scope>
    <source>
        <strain evidence="1 2">A2P</strain>
    </source>
</reference>
<protein>
    <submittedName>
        <fullName evidence="1">Uncharacterized protein</fullName>
    </submittedName>
</protein>
<dbReference type="AlphaFoldDB" id="A0A1X7EBR2"/>
<accession>A0A1X7EBR2</accession>
<dbReference type="Proteomes" id="UP000192936">
    <property type="component" value="Unassembled WGS sequence"/>
</dbReference>
<dbReference type="STRING" id="286727.SAMN02982917_1478"/>
<dbReference type="EMBL" id="FXAK01000002">
    <property type="protein sequence ID" value="SMF31215.1"/>
    <property type="molecule type" value="Genomic_DNA"/>
</dbReference>
<evidence type="ECO:0000313" key="1">
    <source>
        <dbReference type="EMBL" id="SMF31215.1"/>
    </source>
</evidence>
<name>A0A1X7EBR2_9PROT</name>
<gene>
    <name evidence="1" type="ORF">SAMN02982917_1478</name>
</gene>
<organism evidence="1 2">
    <name type="scientific">Azospirillum oryzae</name>
    <dbReference type="NCBI Taxonomy" id="286727"/>
    <lineage>
        <taxon>Bacteria</taxon>
        <taxon>Pseudomonadati</taxon>
        <taxon>Pseudomonadota</taxon>
        <taxon>Alphaproteobacteria</taxon>
        <taxon>Rhodospirillales</taxon>
        <taxon>Azospirillaceae</taxon>
        <taxon>Azospirillum</taxon>
    </lineage>
</organism>
<evidence type="ECO:0000313" key="2">
    <source>
        <dbReference type="Proteomes" id="UP000192936"/>
    </source>
</evidence>
<dbReference type="RefSeq" id="WP_085083777.1">
    <property type="nucleotide sequence ID" value="NZ_FXAK01000002.1"/>
</dbReference>
<dbReference type="OrthoDB" id="7300340at2"/>
<proteinExistence type="predicted"/>